<dbReference type="InterPro" id="IPR018108">
    <property type="entry name" value="MCP_transmembrane"/>
</dbReference>
<organism evidence="6 7">
    <name type="scientific">Brassica cretica</name>
    <name type="common">Mustard</name>
    <dbReference type="NCBI Taxonomy" id="69181"/>
    <lineage>
        <taxon>Eukaryota</taxon>
        <taxon>Viridiplantae</taxon>
        <taxon>Streptophyta</taxon>
        <taxon>Embryophyta</taxon>
        <taxon>Tracheophyta</taxon>
        <taxon>Spermatophyta</taxon>
        <taxon>Magnoliopsida</taxon>
        <taxon>eudicotyledons</taxon>
        <taxon>Gunneridae</taxon>
        <taxon>Pentapetalae</taxon>
        <taxon>rosids</taxon>
        <taxon>malvids</taxon>
        <taxon>Brassicales</taxon>
        <taxon>Brassicaceae</taxon>
        <taxon>Brassiceae</taxon>
        <taxon>Brassica</taxon>
    </lineage>
</organism>
<proteinExistence type="inferred from homology"/>
<dbReference type="InterPro" id="IPR036005">
    <property type="entry name" value="Creatinase/aminopeptidase-like"/>
</dbReference>
<dbReference type="InterPro" id="IPR036388">
    <property type="entry name" value="WH-like_DNA-bd_sf"/>
</dbReference>
<dbReference type="Gene3D" id="1.50.40.10">
    <property type="entry name" value="Mitochondrial carrier domain"/>
    <property type="match status" value="1"/>
</dbReference>
<keyword evidence="3" id="KW-0812">Transmembrane</keyword>
<dbReference type="Gene3D" id="1.10.10.10">
    <property type="entry name" value="Winged helix-like DNA-binding domain superfamily/Winged helix DNA-binding domain"/>
    <property type="match status" value="1"/>
</dbReference>
<dbReference type="Proteomes" id="UP000266723">
    <property type="component" value="Unassembled WGS sequence"/>
</dbReference>
<evidence type="ECO:0000256" key="1">
    <source>
        <dbReference type="ARBA" id="ARBA00004141"/>
    </source>
</evidence>
<dbReference type="InterPro" id="IPR036390">
    <property type="entry name" value="WH_DNA-bd_sf"/>
</dbReference>
<dbReference type="SUPFAM" id="SSF103506">
    <property type="entry name" value="Mitochondrial carrier"/>
    <property type="match status" value="1"/>
</dbReference>
<dbReference type="SUPFAM" id="SSF46785">
    <property type="entry name" value="Winged helix' DNA-binding domain"/>
    <property type="match status" value="1"/>
</dbReference>
<gene>
    <name evidence="6" type="ORF">DY000_02026508</name>
</gene>
<comment type="subcellular location">
    <subcellularLocation>
        <location evidence="1">Membrane</location>
        <topology evidence="1">Multi-pass membrane protein</topology>
    </subcellularLocation>
</comment>
<comment type="caution">
    <text evidence="6">The sequence shown here is derived from an EMBL/GenBank/DDBJ whole genome shotgun (WGS) entry which is preliminary data.</text>
</comment>
<feature type="compositionally biased region" description="Basic residues" evidence="5">
    <location>
        <begin position="298"/>
        <end position="309"/>
    </location>
</feature>
<dbReference type="PANTHER" id="PTHR10804">
    <property type="entry name" value="PROTEASE FAMILY M24 METHIONYL AMINOPEPTIDASE, AMINOPEPTIDASE P"/>
    <property type="match status" value="1"/>
</dbReference>
<dbReference type="SUPFAM" id="SSF55920">
    <property type="entry name" value="Creatinase/aminopeptidase"/>
    <property type="match status" value="1"/>
</dbReference>
<feature type="region of interest" description="Disordered" evidence="5">
    <location>
        <begin position="298"/>
        <end position="329"/>
    </location>
</feature>
<evidence type="ECO:0008006" key="8">
    <source>
        <dbReference type="Google" id="ProtNLM"/>
    </source>
</evidence>
<evidence type="ECO:0000313" key="6">
    <source>
        <dbReference type="EMBL" id="KAF3593434.1"/>
    </source>
</evidence>
<dbReference type="EMBL" id="QGKV02000299">
    <property type="protein sequence ID" value="KAF3593434.1"/>
    <property type="molecule type" value="Genomic_DNA"/>
</dbReference>
<dbReference type="InterPro" id="IPR023395">
    <property type="entry name" value="MCP_dom_sf"/>
</dbReference>
<reference evidence="6 7" key="1">
    <citation type="journal article" date="2020" name="BMC Genomics">
        <title>Intraspecific diversification of the crop wild relative Brassica cretica Lam. using demographic model selection.</title>
        <authorList>
            <person name="Kioukis A."/>
            <person name="Michalopoulou V.A."/>
            <person name="Briers L."/>
            <person name="Pirintsos S."/>
            <person name="Studholme D.J."/>
            <person name="Pavlidis P."/>
            <person name="Sarris P.F."/>
        </authorList>
    </citation>
    <scope>NUCLEOTIDE SEQUENCE [LARGE SCALE GENOMIC DNA]</scope>
    <source>
        <strain evidence="7">cv. PFS-1207/04</strain>
    </source>
</reference>
<keyword evidence="7" id="KW-1185">Reference proteome</keyword>
<dbReference type="PANTHER" id="PTHR10804:SF11">
    <property type="entry name" value="PROLIFERATION-ASSOCIATED PROTEIN 2G4"/>
    <property type="match status" value="1"/>
</dbReference>
<name>A0ABQ7E8Y6_BRACR</name>
<sequence length="329" mass="36484">MSNALINGLAGAGDGIIAQLLTYPLQTVNTRQQTERDIKTEKRKLGTIEHMCQVVKQEGWEHSVYMVDWLRCVLLLLPSVSDQAEAAALPLSFLCRVTNHAVTEAIQKVADAYDCKIVEGVISHQMKQNVIDGSKSFLSVSTPETRVDDAEFEENEVYAIDIVASTGDGKPKLLDEKQTTIYRKDESIHYQLKMKASRSLISEVKERFPHMPFTSRSLEERRARLGLGLVECVNHGHLQPYPVLYEKPGDIVAQIKFTVLLMPNGSDKITSHTLQELQPTKTIDDPEIKGWLALGIKKKKGGGKKKKAKKAGEASTEAEPMEASSNAEA</sequence>
<evidence type="ECO:0000256" key="2">
    <source>
        <dbReference type="ARBA" id="ARBA00007319"/>
    </source>
</evidence>
<dbReference type="Gene3D" id="3.90.230.10">
    <property type="entry name" value="Creatinase/methionine aminopeptidase superfamily"/>
    <property type="match status" value="1"/>
</dbReference>
<protein>
    <recommendedName>
        <fullName evidence="8">ERBB-3 BINDING PROTEIN 1</fullName>
    </recommendedName>
</protein>
<comment type="similarity">
    <text evidence="2">Belongs to the peptidase M24 family.</text>
</comment>
<dbReference type="InterPro" id="IPR047113">
    <property type="entry name" value="PA2G4/ARX1"/>
</dbReference>
<evidence type="ECO:0000256" key="3">
    <source>
        <dbReference type="ARBA" id="ARBA00022692"/>
    </source>
</evidence>
<evidence type="ECO:0000313" key="7">
    <source>
        <dbReference type="Proteomes" id="UP000266723"/>
    </source>
</evidence>
<evidence type="ECO:0000256" key="5">
    <source>
        <dbReference type="SAM" id="MobiDB-lite"/>
    </source>
</evidence>
<accession>A0ABQ7E8Y6</accession>
<dbReference type="Pfam" id="PF00153">
    <property type="entry name" value="Mito_carr"/>
    <property type="match status" value="1"/>
</dbReference>
<keyword evidence="4" id="KW-0472">Membrane</keyword>
<evidence type="ECO:0000256" key="4">
    <source>
        <dbReference type="ARBA" id="ARBA00023136"/>
    </source>
</evidence>